<dbReference type="OrthoDB" id="1791683at2"/>
<dbReference type="RefSeq" id="WP_135551391.1">
    <property type="nucleotide sequence ID" value="NZ_SPQQ01000012.1"/>
</dbReference>
<reference evidence="2 3" key="1">
    <citation type="submission" date="2019-03" db="EMBL/GenBank/DDBJ databases">
        <title>Draft Genome Sequence of Desulfosporosinus fructosivorans Strain 63.6F, Isolated from Marine Sediment in the Baltic Sea.</title>
        <authorList>
            <person name="Hausmann B."/>
            <person name="Vandieken V."/>
            <person name="Pjevac P."/>
            <person name="Schreck K."/>
            <person name="Herbold C.W."/>
            <person name="Loy A."/>
        </authorList>
    </citation>
    <scope>NUCLEOTIDE SEQUENCE [LARGE SCALE GENOMIC DNA]</scope>
    <source>
        <strain evidence="2 3">63.6F</strain>
    </source>
</reference>
<dbReference type="EMBL" id="SPQQ01000012">
    <property type="protein sequence ID" value="TGE35600.1"/>
    <property type="molecule type" value="Genomic_DNA"/>
</dbReference>
<organism evidence="2 3">
    <name type="scientific">Desulfosporosinus fructosivorans</name>
    <dbReference type="NCBI Taxonomy" id="2018669"/>
    <lineage>
        <taxon>Bacteria</taxon>
        <taxon>Bacillati</taxon>
        <taxon>Bacillota</taxon>
        <taxon>Clostridia</taxon>
        <taxon>Eubacteriales</taxon>
        <taxon>Desulfitobacteriaceae</taxon>
        <taxon>Desulfosporosinus</taxon>
    </lineage>
</organism>
<protein>
    <submittedName>
        <fullName evidence="2">Uncharacterized protein</fullName>
    </submittedName>
</protein>
<feature type="coiled-coil region" evidence="1">
    <location>
        <begin position="87"/>
        <end position="114"/>
    </location>
</feature>
<comment type="caution">
    <text evidence="2">The sequence shown here is derived from an EMBL/GenBank/DDBJ whole genome shotgun (WGS) entry which is preliminary data.</text>
</comment>
<accession>A0A4Z0QYT6</accession>
<dbReference type="Proteomes" id="UP000298460">
    <property type="component" value="Unassembled WGS sequence"/>
</dbReference>
<name>A0A4Z0QYT6_9FIRM</name>
<sequence>MVLDLETKAQIITILGEEMFDVCLEKPDKAAAFSWLLSLSIAEFDKENGLDSVISNKLLESKEELGEELCIWYSKNRKGLVDILTILSSYNQTYENAKQTKEKYKRLFEALDSNNYDARIIPLTLASRPGDGTNRLWELFERTKIVYVRDLGRLLTMTLDETDSIELFKLLQWLSEDKLATLINELHSLFKRTRDKDIIRKRARGATLEETSTHYGLTHEGVRMIGKKFQTRFDRYISRIMPHYILYAFSKNTCYLSIEDINERLSDLSDIFTYCLKLNNCSAAHWSDQLNGFIIGDGKWYEQLIDYKKGLPEILDCESLDDLITDMIDNLALPIVFDDAQRLVLADYHLSGKVFLKKKINLSRMYYAVLEKYYPDGIKLYDNYEAIRFRNYVRGLFGDVYLPKNNRAIDVRLTDLTILCDRGKRILPSGIKISIELLRKIHDAIIEFDRNEIMFIELFERFKVELLANSNITNKYFLQGVLKQNYSNEFNFTRYTCKK</sequence>
<evidence type="ECO:0000256" key="1">
    <source>
        <dbReference type="SAM" id="Coils"/>
    </source>
</evidence>
<gene>
    <name evidence="2" type="ORF">E4K67_23980</name>
</gene>
<evidence type="ECO:0000313" key="3">
    <source>
        <dbReference type="Proteomes" id="UP000298460"/>
    </source>
</evidence>
<dbReference type="AlphaFoldDB" id="A0A4Z0QYT6"/>
<keyword evidence="1" id="KW-0175">Coiled coil</keyword>
<evidence type="ECO:0000313" key="2">
    <source>
        <dbReference type="EMBL" id="TGE35600.1"/>
    </source>
</evidence>
<proteinExistence type="predicted"/>
<keyword evidence="3" id="KW-1185">Reference proteome</keyword>